<evidence type="ECO:0000256" key="2">
    <source>
        <dbReference type="ARBA" id="ARBA00022723"/>
    </source>
</evidence>
<comment type="similarity">
    <text evidence="1">Belongs to the HpcH/HpaI aldolase family.</text>
</comment>
<accession>A0ABX6YHN4</accession>
<evidence type="ECO:0000313" key="6">
    <source>
        <dbReference type="Proteomes" id="UP000662814"/>
    </source>
</evidence>
<dbReference type="InterPro" id="IPR015813">
    <property type="entry name" value="Pyrv/PenolPyrv_kinase-like_dom"/>
</dbReference>
<evidence type="ECO:0000256" key="1">
    <source>
        <dbReference type="ARBA" id="ARBA00005568"/>
    </source>
</evidence>
<proteinExistence type="inferred from homology"/>
<dbReference type="Proteomes" id="UP000662814">
    <property type="component" value="Chromosome"/>
</dbReference>
<dbReference type="Pfam" id="PF03328">
    <property type="entry name" value="HpcH_HpaI"/>
    <property type="match status" value="1"/>
</dbReference>
<dbReference type="PANTHER" id="PTHR30502">
    <property type="entry name" value="2-KETO-3-DEOXY-L-RHAMNONATE ALDOLASE"/>
    <property type="match status" value="1"/>
</dbReference>
<dbReference type="EMBL" id="CP061169">
    <property type="protein sequence ID" value="QPZ38321.1"/>
    <property type="molecule type" value="Genomic_DNA"/>
</dbReference>
<reference evidence="5 6" key="1">
    <citation type="submission" date="2020-12" db="EMBL/GenBank/DDBJ databases">
        <title>Microbacterium sp. HY060.</title>
        <authorList>
            <person name="Zhou J."/>
        </authorList>
    </citation>
    <scope>NUCLEOTIDE SEQUENCE [LARGE SCALE GENOMIC DNA]</scope>
    <source>
        <strain evidence="5 6">HY60</strain>
    </source>
</reference>
<evidence type="ECO:0000256" key="3">
    <source>
        <dbReference type="ARBA" id="ARBA00023239"/>
    </source>
</evidence>
<dbReference type="RefSeq" id="WP_166986820.1">
    <property type="nucleotide sequence ID" value="NZ_CP061169.1"/>
</dbReference>
<dbReference type="Gene3D" id="3.20.20.60">
    <property type="entry name" value="Phosphoenolpyruvate-binding domains"/>
    <property type="match status" value="1"/>
</dbReference>
<protein>
    <recommendedName>
        <fullName evidence="4">HpcH/HpaI aldolase/citrate lyase domain-containing protein</fullName>
    </recommendedName>
</protein>
<gene>
    <name evidence="5" type="ORF">HCR76_16290</name>
</gene>
<evidence type="ECO:0000313" key="5">
    <source>
        <dbReference type="EMBL" id="QPZ38321.1"/>
    </source>
</evidence>
<keyword evidence="2" id="KW-0479">Metal-binding</keyword>
<sequence length="255" mass="26880">MTRISNWKQNHDGVIVGGWGLLGPASAEVMSLSALDWVALDAQHGSFDDRSALEALHAIPRERMDVLVRVPRNDEGRIGRVLDAGARGVIVPMVETEEDARRAAQACRYPSQGTRSWGQVGSRWGRPEIDVATSNAEVVCAVMVESRTGLDNVDAIAATPGIDMIFVGPFDLSIALGTTVHDLLAQGRNGELGTIVAACERHNVIAGAFAGTVERSERLAELGFSALAAGTDEGMLAASSQALTGSLASEQVGSY</sequence>
<organism evidence="5 6">
    <name type="scientific">Paramicrobacterium chengjingii</name>
    <dbReference type="NCBI Taxonomy" id="2769067"/>
    <lineage>
        <taxon>Bacteria</taxon>
        <taxon>Bacillati</taxon>
        <taxon>Actinomycetota</taxon>
        <taxon>Actinomycetes</taxon>
        <taxon>Micrococcales</taxon>
        <taxon>Microbacteriaceae</taxon>
        <taxon>Paramicrobacterium</taxon>
    </lineage>
</organism>
<name>A0ABX6YHN4_9MICO</name>
<dbReference type="PANTHER" id="PTHR30502:SF0">
    <property type="entry name" value="PHOSPHOENOLPYRUVATE CARBOXYLASE FAMILY PROTEIN"/>
    <property type="match status" value="1"/>
</dbReference>
<dbReference type="SUPFAM" id="SSF51621">
    <property type="entry name" value="Phosphoenolpyruvate/pyruvate domain"/>
    <property type="match status" value="1"/>
</dbReference>
<keyword evidence="3" id="KW-0456">Lyase</keyword>
<keyword evidence="6" id="KW-1185">Reference proteome</keyword>
<dbReference type="InterPro" id="IPR050251">
    <property type="entry name" value="HpcH-HpaI_aldolase"/>
</dbReference>
<feature type="domain" description="HpcH/HpaI aldolase/citrate lyase" evidence="4">
    <location>
        <begin position="24"/>
        <end position="236"/>
    </location>
</feature>
<dbReference type="InterPro" id="IPR040442">
    <property type="entry name" value="Pyrv_kinase-like_dom_sf"/>
</dbReference>
<dbReference type="InterPro" id="IPR005000">
    <property type="entry name" value="Aldolase/citrate-lyase_domain"/>
</dbReference>
<evidence type="ECO:0000259" key="4">
    <source>
        <dbReference type="Pfam" id="PF03328"/>
    </source>
</evidence>